<reference evidence="1 2" key="1">
    <citation type="submission" date="2015-01" db="EMBL/GenBank/DDBJ databases">
        <title>Vibrio sp. C5 JCM 19232 whole genome shotgun sequence.</title>
        <authorList>
            <person name="Sawabe T."/>
            <person name="Meirelles P."/>
            <person name="Feng G."/>
            <person name="Sayaka M."/>
            <person name="Hattori M."/>
            <person name="Ohkuma M."/>
        </authorList>
    </citation>
    <scope>NUCLEOTIDE SEQUENCE [LARGE SCALE GENOMIC DNA]</scope>
    <source>
        <strain evidence="1 2">JCM19232</strain>
    </source>
</reference>
<dbReference type="Gene3D" id="3.90.226.10">
    <property type="entry name" value="2-enoyl-CoA Hydratase, Chain A, domain 1"/>
    <property type="match status" value="1"/>
</dbReference>
<dbReference type="SUPFAM" id="SSF52096">
    <property type="entry name" value="ClpP/crotonase"/>
    <property type="match status" value="1"/>
</dbReference>
<accession>A0A0B8PAA7</accession>
<reference evidence="1 2" key="2">
    <citation type="submission" date="2015-01" db="EMBL/GenBank/DDBJ databases">
        <authorList>
            <consortium name="NBRP consortium"/>
            <person name="Sawabe T."/>
            <person name="Meirelles P."/>
            <person name="Feng G."/>
            <person name="Sayaka M."/>
            <person name="Hattori M."/>
            <person name="Ohkuma M."/>
        </authorList>
    </citation>
    <scope>NUCLEOTIDE SEQUENCE [LARGE SCALE GENOMIC DNA]</scope>
    <source>
        <strain evidence="1 2">JCM19232</strain>
    </source>
</reference>
<dbReference type="EMBL" id="BBSA01000001">
    <property type="protein sequence ID" value="GAM59829.1"/>
    <property type="molecule type" value="Genomic_DNA"/>
</dbReference>
<name>A0A0B8PAA7_9VIBR</name>
<evidence type="ECO:0000313" key="2">
    <source>
        <dbReference type="Proteomes" id="UP000031670"/>
    </source>
</evidence>
<dbReference type="Proteomes" id="UP000031670">
    <property type="component" value="Unassembled WGS sequence"/>
</dbReference>
<proteinExistence type="predicted"/>
<comment type="caution">
    <text evidence="1">The sequence shown here is derived from an EMBL/GenBank/DDBJ whole genome shotgun (WGS) entry which is preliminary data.</text>
</comment>
<sequence length="240" mass="27563">MPKSLSYAMPKQVISLFTLPLLIACNQERTPQNTVLISDGTVYFKGFITEESIDETIELLRKSDNKLRITSEGGANTPAITLGNYIYDNETEVIFQIQCYSACANYILPAARKGFVKRGTVVGWHGGAYQGVWEVDLDENPEAKRRIEAWQKIESELYRKLNIDRNINVYGIINNYELLLSEPYCMRLTKRGDWQGWTYTMSDLKKMGVIMQFEDKEIPLGQRGRDDIQCYIYPFKHSSG</sequence>
<dbReference type="InterPro" id="IPR029045">
    <property type="entry name" value="ClpP/crotonase-like_dom_sf"/>
</dbReference>
<protein>
    <recommendedName>
        <fullName evidence="3">Lipoprotein</fullName>
    </recommendedName>
</protein>
<gene>
    <name evidence="1" type="ORF">JCM19232_162</name>
</gene>
<evidence type="ECO:0008006" key="3">
    <source>
        <dbReference type="Google" id="ProtNLM"/>
    </source>
</evidence>
<dbReference type="AlphaFoldDB" id="A0A0B8PAA7"/>
<dbReference type="PROSITE" id="PS51257">
    <property type="entry name" value="PROKAR_LIPOPROTEIN"/>
    <property type="match status" value="1"/>
</dbReference>
<organism evidence="1 2">
    <name type="scientific">Vibrio ishigakensis</name>
    <dbReference type="NCBI Taxonomy" id="1481914"/>
    <lineage>
        <taxon>Bacteria</taxon>
        <taxon>Pseudomonadati</taxon>
        <taxon>Pseudomonadota</taxon>
        <taxon>Gammaproteobacteria</taxon>
        <taxon>Vibrionales</taxon>
        <taxon>Vibrionaceae</taxon>
        <taxon>Vibrio</taxon>
    </lineage>
</organism>
<evidence type="ECO:0000313" key="1">
    <source>
        <dbReference type="EMBL" id="GAM59829.1"/>
    </source>
</evidence>